<dbReference type="InterPro" id="IPR010657">
    <property type="entry name" value="ImpA_N"/>
</dbReference>
<comment type="caution">
    <text evidence="2">The sequence shown here is derived from an EMBL/GenBank/DDBJ whole genome shotgun (WGS) entry which is preliminary data.</text>
</comment>
<dbReference type="NCBIfam" id="TIGR03363">
    <property type="entry name" value="VI_chp_8"/>
    <property type="match status" value="1"/>
</dbReference>
<dbReference type="PANTHER" id="PTHR37951:SF1">
    <property type="entry name" value="TYPE VI SECRETION SYSTEM COMPONENT TSSA1"/>
    <property type="match status" value="1"/>
</dbReference>
<dbReference type="InterPro" id="IPR017740">
    <property type="entry name" value="TssA-like"/>
</dbReference>
<organism evidence="2 3">
    <name type="scientific">Azospirillum palustre</name>
    <dbReference type="NCBI Taxonomy" id="2044885"/>
    <lineage>
        <taxon>Bacteria</taxon>
        <taxon>Pseudomonadati</taxon>
        <taxon>Pseudomonadota</taxon>
        <taxon>Alphaproteobacteria</taxon>
        <taxon>Rhodospirillales</taxon>
        <taxon>Azospirillaceae</taxon>
        <taxon>Azospirillum</taxon>
    </lineage>
</organism>
<accession>A0A2B8BJY5</accession>
<feature type="domain" description="ImpA N-terminal" evidence="1">
    <location>
        <begin position="17"/>
        <end position="139"/>
    </location>
</feature>
<proteinExistence type="predicted"/>
<evidence type="ECO:0000313" key="3">
    <source>
        <dbReference type="Proteomes" id="UP000225379"/>
    </source>
</evidence>
<dbReference type="Proteomes" id="UP000225379">
    <property type="component" value="Unassembled WGS sequence"/>
</dbReference>
<gene>
    <name evidence="2" type="ORF">CRT60_08885</name>
</gene>
<reference evidence="3" key="1">
    <citation type="submission" date="2017-10" db="EMBL/GenBank/DDBJ databases">
        <authorList>
            <person name="Kravchenko I.K."/>
            <person name="Grouzdev D.S."/>
        </authorList>
    </citation>
    <scope>NUCLEOTIDE SEQUENCE [LARGE SCALE GENOMIC DNA]</scope>
    <source>
        <strain evidence="3">B2</strain>
    </source>
</reference>
<protein>
    <submittedName>
        <fullName evidence="2">Type VI secretion system protein TssA</fullName>
    </submittedName>
</protein>
<dbReference type="PANTHER" id="PTHR37951">
    <property type="entry name" value="CYTOPLASMIC PROTEIN-RELATED"/>
    <property type="match status" value="1"/>
</dbReference>
<dbReference type="OrthoDB" id="9771118at2"/>
<dbReference type="AlphaFoldDB" id="A0A2B8BJY5"/>
<dbReference type="EMBL" id="PDKW01000039">
    <property type="protein sequence ID" value="PGH58060.1"/>
    <property type="molecule type" value="Genomic_DNA"/>
</dbReference>
<keyword evidence="3" id="KW-1185">Reference proteome</keyword>
<sequence length="357" mass="38420">MEKVLETAFVDVEAMLREIAPAKPEGENCEYDPAFTELEKKAEGQPERQLGDVVQPAVPPEWREVLALTAELFGRTKDIRVALHLCRALLGLHGLPGLAQGLDVFHGLLERYWPTLHPQLDPDDDDDPTMRVNIVAGLAHHETMLRAVRESIVVSARTAGRFTLRQVVAASAANPPEGTDTSLVDAAFQECAIDDLRATAEAAKRSYDRIRRIEMYVTDQVGASNAVDLSAIAGVLREASTLLNARLTARAAGGGEAQADQGTAGSPAAEDASTGVPAAVAAVRPASAGVIASNEDVVKTLDRICDYYAKNEPSSPVPQILQRARRLVGLNFMDLLRDLTPDGVGQFETISGIRRDD</sequence>
<dbReference type="Pfam" id="PF06812">
    <property type="entry name" value="ImpA_N"/>
    <property type="match status" value="1"/>
</dbReference>
<evidence type="ECO:0000313" key="2">
    <source>
        <dbReference type="EMBL" id="PGH58060.1"/>
    </source>
</evidence>
<evidence type="ECO:0000259" key="1">
    <source>
        <dbReference type="Pfam" id="PF06812"/>
    </source>
</evidence>
<name>A0A2B8BJY5_9PROT</name>